<name>A0A9P7KAR5_9AGAR</name>
<dbReference type="AlphaFoldDB" id="A0A9P7KAR5"/>
<gene>
    <name evidence="2" type="ORF">DXG03_002949</name>
</gene>
<feature type="compositionally biased region" description="Polar residues" evidence="1">
    <location>
        <begin position="168"/>
        <end position="182"/>
    </location>
</feature>
<sequence length="393" mass="41782">MAGLVDPKVIQDAIAAAQAKATTVSLRESDGDDATVHGLQDTAVDIPAFEGFTEFELDLSCLSPPPSPPASIYTDARSASPTASPRHSMSLHSVSTTQSPGDSPRRDTVSSHLSHVASSSAVRGSWPLMRYVGRGTPIDRNRRIEWGGVGPEDIGEDGLLFSAVRSTSLDSATRPSQRSASPEWSILHRRPSTLPARNKTRSFATELPTPSPEIQIEGLGAENPGEWDSFMQTVLSVSSGSPPEESTSASTSQLPVAAEPPAAVTEPAASALAMPIMSPEEIRKIDTGIDMNLGIDAALDLGLGYRGGMNWFDLGMLPASGRESPSVYSSHPPSPCPSPPLSRAPSVTPLDNRSTTSIKVGQHASLESKTGSQVWWRKFLRRLKRVHVLLGSH</sequence>
<protein>
    <submittedName>
        <fullName evidence="2">Uncharacterized protein</fullName>
    </submittedName>
</protein>
<keyword evidence="3" id="KW-1185">Reference proteome</keyword>
<proteinExistence type="predicted"/>
<organism evidence="2 3">
    <name type="scientific">Asterophora parasitica</name>
    <dbReference type="NCBI Taxonomy" id="117018"/>
    <lineage>
        <taxon>Eukaryota</taxon>
        <taxon>Fungi</taxon>
        <taxon>Dikarya</taxon>
        <taxon>Basidiomycota</taxon>
        <taxon>Agaricomycotina</taxon>
        <taxon>Agaricomycetes</taxon>
        <taxon>Agaricomycetidae</taxon>
        <taxon>Agaricales</taxon>
        <taxon>Tricholomatineae</taxon>
        <taxon>Lyophyllaceae</taxon>
        <taxon>Asterophora</taxon>
    </lineage>
</organism>
<feature type="region of interest" description="Disordered" evidence="1">
    <location>
        <begin position="236"/>
        <end position="256"/>
    </location>
</feature>
<evidence type="ECO:0000256" key="1">
    <source>
        <dbReference type="SAM" id="MobiDB-lite"/>
    </source>
</evidence>
<feature type="region of interest" description="Disordered" evidence="1">
    <location>
        <begin position="64"/>
        <end position="116"/>
    </location>
</feature>
<reference evidence="2" key="2">
    <citation type="submission" date="2021-10" db="EMBL/GenBank/DDBJ databases">
        <title>Phylogenomics reveals ancestral predisposition of the termite-cultivated fungus Termitomyces towards a domesticated lifestyle.</title>
        <authorList>
            <person name="Auxier B."/>
            <person name="Grum-Grzhimaylo A."/>
            <person name="Cardenas M.E."/>
            <person name="Lodge J.D."/>
            <person name="Laessoe T."/>
            <person name="Pedersen O."/>
            <person name="Smith M.E."/>
            <person name="Kuyper T.W."/>
            <person name="Franco-Molano E.A."/>
            <person name="Baroni T.J."/>
            <person name="Aanen D.K."/>
        </authorList>
    </citation>
    <scope>NUCLEOTIDE SEQUENCE</scope>
    <source>
        <strain evidence="2">AP01</strain>
        <tissue evidence="2">Mycelium</tissue>
    </source>
</reference>
<feature type="region of interest" description="Disordered" evidence="1">
    <location>
        <begin position="168"/>
        <end position="214"/>
    </location>
</feature>
<dbReference type="Proteomes" id="UP000775547">
    <property type="component" value="Unassembled WGS sequence"/>
</dbReference>
<dbReference type="EMBL" id="JABCKV010000191">
    <property type="protein sequence ID" value="KAG5642374.1"/>
    <property type="molecule type" value="Genomic_DNA"/>
</dbReference>
<feature type="region of interest" description="Disordered" evidence="1">
    <location>
        <begin position="322"/>
        <end position="364"/>
    </location>
</feature>
<reference evidence="2" key="1">
    <citation type="submission" date="2020-07" db="EMBL/GenBank/DDBJ databases">
        <authorList>
            <person name="Nieuwenhuis M."/>
            <person name="Van De Peppel L.J.J."/>
        </authorList>
    </citation>
    <scope>NUCLEOTIDE SEQUENCE</scope>
    <source>
        <strain evidence="2">AP01</strain>
        <tissue evidence="2">Mycelium</tissue>
    </source>
</reference>
<comment type="caution">
    <text evidence="2">The sequence shown here is derived from an EMBL/GenBank/DDBJ whole genome shotgun (WGS) entry which is preliminary data.</text>
</comment>
<evidence type="ECO:0000313" key="3">
    <source>
        <dbReference type="Proteomes" id="UP000775547"/>
    </source>
</evidence>
<feature type="compositionally biased region" description="Polar residues" evidence="1">
    <location>
        <begin position="77"/>
        <end position="101"/>
    </location>
</feature>
<feature type="compositionally biased region" description="Polar residues" evidence="1">
    <location>
        <begin position="349"/>
        <end position="364"/>
    </location>
</feature>
<accession>A0A9P7KAR5</accession>
<feature type="compositionally biased region" description="Pro residues" evidence="1">
    <location>
        <begin position="332"/>
        <end position="342"/>
    </location>
</feature>
<dbReference type="OrthoDB" id="2919784at2759"/>
<evidence type="ECO:0000313" key="2">
    <source>
        <dbReference type="EMBL" id="KAG5642374.1"/>
    </source>
</evidence>